<dbReference type="PRINTS" id="PR00834">
    <property type="entry name" value="PROTEASES2C"/>
</dbReference>
<dbReference type="NCBIfam" id="TIGR02037">
    <property type="entry name" value="degP_htrA_DO"/>
    <property type="match status" value="1"/>
</dbReference>
<sequence length="476" mass="50650">MIMKYAMKSTLKAASGLMIVWALLLPINAQAAPMVLLPDFSVLAEENSPVVVNISTTKKVSRSQQQFQGIPDEMLRYFFGLPGGKGGHGQMPRDEAPKEEVSSLGSGFIISEDGYIVTNNHVIDGADDIVVRMRNRQELKAKVVGADARTDIALLKVEATGLPIAKIGSSAALKVGQWVVAIGEPFGLDYTVTHGIVSALGRSLPDDTYVPFIQTDVSINPGNSGGPLFDMNGEVVGVNSQIYSKSGGSMGLSFSIPIDLAMHVVEQIKSNGKVSRGFLGVQVQEVTADLAKSFGMSKPSGALVAETVKGSAAEKAGIQSGDVILEFNGRKINKSSDLPPVVGTSPLDKKLPILILRNGEEKSLKVKLQSIGDDEMADNGESVLESNALNAELGEVDAEVLKRANIPFGVRVVRLAEGAAQQAGMMPGDIIVTINFQPVKSVDELTKILKNAPKGRSIPVRVVRDKRSLFLPLVLK</sequence>
<comment type="function">
    <text evidence="2">Might be efficient in the degradation of transiently denatured and unfolded proteins which accumulate in the periplasm following stress conditions.</text>
</comment>
<evidence type="ECO:0000256" key="13">
    <source>
        <dbReference type="ARBA" id="ARBA00023016"/>
    </source>
</evidence>
<evidence type="ECO:0000259" key="18">
    <source>
        <dbReference type="PROSITE" id="PS50106"/>
    </source>
</evidence>
<dbReference type="Gene3D" id="2.30.42.10">
    <property type="match status" value="2"/>
</dbReference>
<comment type="similarity">
    <text evidence="4">Belongs to the peptidase S1C family.</text>
</comment>
<dbReference type="InterPro" id="IPR009003">
    <property type="entry name" value="Peptidase_S1_PA"/>
</dbReference>
<dbReference type="SUPFAM" id="SSF50156">
    <property type="entry name" value="PDZ domain-like"/>
    <property type="match status" value="2"/>
</dbReference>
<feature type="chain" id="PRO_5039334671" description="Probable periplasmic serine endoprotease DegP-like" evidence="17">
    <location>
        <begin position="32"/>
        <end position="476"/>
    </location>
</feature>
<dbReference type="CDD" id="cd10839">
    <property type="entry name" value="cpPDZ1_DegP-like"/>
    <property type="match status" value="1"/>
</dbReference>
<gene>
    <name evidence="19" type="ORF">THMIRHAT_12170</name>
</gene>
<proteinExistence type="inferred from homology"/>
<comment type="catalytic activity">
    <reaction evidence="1">
        <text>Acts on substrates that are at least partially unfolded. The cleavage site P1 residue is normally between a pair of hydrophobic residues, such as Val-|-Val.</text>
        <dbReference type="EC" id="3.4.21.107"/>
    </reaction>
</comment>
<feature type="signal peptide" evidence="17">
    <location>
        <begin position="1"/>
        <end position="31"/>
    </location>
</feature>
<feature type="domain" description="PDZ" evidence="18">
    <location>
        <begin position="273"/>
        <end position="332"/>
    </location>
</feature>
<dbReference type="InterPro" id="IPR011782">
    <property type="entry name" value="Pept_S1C_Do"/>
</dbReference>
<dbReference type="Proteomes" id="UP000501466">
    <property type="component" value="Chromosome"/>
</dbReference>
<evidence type="ECO:0000256" key="10">
    <source>
        <dbReference type="ARBA" id="ARBA00022764"/>
    </source>
</evidence>
<dbReference type="Pfam" id="PF13365">
    <property type="entry name" value="Trypsin_2"/>
    <property type="match status" value="1"/>
</dbReference>
<dbReference type="PANTHER" id="PTHR22939">
    <property type="entry name" value="SERINE PROTEASE FAMILY S1C HTRA-RELATED"/>
    <property type="match status" value="1"/>
</dbReference>
<dbReference type="AlphaFoldDB" id="A0A6F8PMX5"/>
<dbReference type="GO" id="GO:0006508">
    <property type="term" value="P:proteolysis"/>
    <property type="evidence" value="ECO:0007669"/>
    <property type="project" value="UniProtKB-KW"/>
</dbReference>
<evidence type="ECO:0000256" key="15">
    <source>
        <dbReference type="PIRSR" id="PIRSR611782-1"/>
    </source>
</evidence>
<dbReference type="InterPro" id="IPR001478">
    <property type="entry name" value="PDZ"/>
</dbReference>
<keyword evidence="7" id="KW-0645">Protease</keyword>
<evidence type="ECO:0000256" key="7">
    <source>
        <dbReference type="ARBA" id="ARBA00022670"/>
    </source>
</evidence>
<evidence type="ECO:0000313" key="19">
    <source>
        <dbReference type="EMBL" id="BBP43471.1"/>
    </source>
</evidence>
<evidence type="ECO:0000256" key="9">
    <source>
        <dbReference type="ARBA" id="ARBA00022737"/>
    </source>
</evidence>
<dbReference type="GO" id="GO:0004252">
    <property type="term" value="F:serine-type endopeptidase activity"/>
    <property type="evidence" value="ECO:0007669"/>
    <property type="project" value="InterPro"/>
</dbReference>
<dbReference type="Gene3D" id="2.40.10.120">
    <property type="match status" value="1"/>
</dbReference>
<dbReference type="InterPro" id="IPR041489">
    <property type="entry name" value="PDZ_6"/>
</dbReference>
<keyword evidence="11" id="KW-0378">Hydrolase</keyword>
<name>A0A6F8PMX5_9GAMM</name>
<feature type="binding site" evidence="16">
    <location>
        <position position="121"/>
    </location>
    <ligand>
        <name>substrate</name>
    </ligand>
</feature>
<evidence type="ECO:0000256" key="2">
    <source>
        <dbReference type="ARBA" id="ARBA00002610"/>
    </source>
</evidence>
<dbReference type="RefSeq" id="WP_243831392.1">
    <property type="nucleotide sequence ID" value="NZ_AP021888.1"/>
</dbReference>
<evidence type="ECO:0000256" key="4">
    <source>
        <dbReference type="ARBA" id="ARBA00010541"/>
    </source>
</evidence>
<evidence type="ECO:0000256" key="8">
    <source>
        <dbReference type="ARBA" id="ARBA00022729"/>
    </source>
</evidence>
<evidence type="ECO:0000256" key="14">
    <source>
        <dbReference type="ARBA" id="ARBA00032850"/>
    </source>
</evidence>
<evidence type="ECO:0000256" key="12">
    <source>
        <dbReference type="ARBA" id="ARBA00022825"/>
    </source>
</evidence>
<evidence type="ECO:0000256" key="11">
    <source>
        <dbReference type="ARBA" id="ARBA00022801"/>
    </source>
</evidence>
<dbReference type="SUPFAM" id="SSF50494">
    <property type="entry name" value="Trypsin-like serine proteases"/>
    <property type="match status" value="1"/>
</dbReference>
<keyword evidence="9" id="KW-0677">Repeat</keyword>
<dbReference type="EC" id="3.4.21.107" evidence="5"/>
<evidence type="ECO:0000256" key="3">
    <source>
        <dbReference type="ARBA" id="ARBA00004418"/>
    </source>
</evidence>
<keyword evidence="13" id="KW-0346">Stress response</keyword>
<keyword evidence="12" id="KW-0720">Serine protease</keyword>
<evidence type="ECO:0000256" key="5">
    <source>
        <dbReference type="ARBA" id="ARBA00013035"/>
    </source>
</evidence>
<accession>A0A6F8PMX5</accession>
<feature type="binding site" evidence="16">
    <location>
        <begin position="222"/>
        <end position="224"/>
    </location>
    <ligand>
        <name>substrate</name>
    </ligand>
</feature>
<reference evidence="20" key="1">
    <citation type="submission" date="2019-11" db="EMBL/GenBank/DDBJ databases">
        <title>Isolation and characterization of two novel species in the genus Thiomicrorhabdus.</title>
        <authorList>
            <person name="Mochizuki J."/>
            <person name="Kojima H."/>
            <person name="Fukui M."/>
        </authorList>
    </citation>
    <scope>NUCLEOTIDE SEQUENCE [LARGE SCALE GENOMIC DNA]</scope>
    <source>
        <strain evidence="20">AkT22</strain>
    </source>
</reference>
<dbReference type="Pfam" id="PF17820">
    <property type="entry name" value="PDZ_6"/>
    <property type="match status" value="1"/>
</dbReference>
<feature type="binding site" evidence="16">
    <location>
        <position position="151"/>
    </location>
    <ligand>
        <name>substrate</name>
    </ligand>
</feature>
<dbReference type="PROSITE" id="PS50106">
    <property type="entry name" value="PDZ"/>
    <property type="match status" value="1"/>
</dbReference>
<dbReference type="FunFam" id="2.40.10.120:FF:000007">
    <property type="entry name" value="Periplasmic serine endoprotease DegP-like"/>
    <property type="match status" value="1"/>
</dbReference>
<dbReference type="InterPro" id="IPR001940">
    <property type="entry name" value="Peptidase_S1C"/>
</dbReference>
<dbReference type="InterPro" id="IPR036034">
    <property type="entry name" value="PDZ_sf"/>
</dbReference>
<dbReference type="GO" id="GO:0042597">
    <property type="term" value="C:periplasmic space"/>
    <property type="evidence" value="ECO:0007669"/>
    <property type="project" value="UniProtKB-SubCell"/>
</dbReference>
<organism evidence="19 20">
    <name type="scientific">Thiosulfativibrio zosterae</name>
    <dbReference type="NCBI Taxonomy" id="2675053"/>
    <lineage>
        <taxon>Bacteria</taxon>
        <taxon>Pseudomonadati</taxon>
        <taxon>Pseudomonadota</taxon>
        <taxon>Gammaproteobacteria</taxon>
        <taxon>Thiotrichales</taxon>
        <taxon>Piscirickettsiaceae</taxon>
        <taxon>Thiosulfativibrio</taxon>
    </lineage>
</organism>
<evidence type="ECO:0000256" key="16">
    <source>
        <dbReference type="PIRSR" id="PIRSR611782-2"/>
    </source>
</evidence>
<dbReference type="EMBL" id="AP021888">
    <property type="protein sequence ID" value="BBP43471.1"/>
    <property type="molecule type" value="Genomic_DNA"/>
</dbReference>
<keyword evidence="10" id="KW-0574">Periplasm</keyword>
<feature type="active site" description="Charge relay system" evidence="15">
    <location>
        <position position="224"/>
    </location>
</feature>
<evidence type="ECO:0000256" key="6">
    <source>
        <dbReference type="ARBA" id="ARBA00013958"/>
    </source>
</evidence>
<feature type="active site" description="Charge relay system" evidence="15">
    <location>
        <position position="151"/>
    </location>
</feature>
<evidence type="ECO:0000313" key="20">
    <source>
        <dbReference type="Proteomes" id="UP000501466"/>
    </source>
</evidence>
<dbReference type="Pfam" id="PF13180">
    <property type="entry name" value="PDZ_2"/>
    <property type="match status" value="1"/>
</dbReference>
<protein>
    <recommendedName>
        <fullName evidence="6">Probable periplasmic serine endoprotease DegP-like</fullName>
        <ecNumber evidence="5">3.4.21.107</ecNumber>
    </recommendedName>
    <alternativeName>
        <fullName evidence="14">Protease Do</fullName>
    </alternativeName>
</protein>
<feature type="active site" description="Charge relay system" evidence="15">
    <location>
        <position position="121"/>
    </location>
</feature>
<dbReference type="KEGG" id="tzo:THMIRHAT_12170"/>
<evidence type="ECO:0000256" key="17">
    <source>
        <dbReference type="SAM" id="SignalP"/>
    </source>
</evidence>
<dbReference type="SMART" id="SM00228">
    <property type="entry name" value="PDZ"/>
    <property type="match status" value="2"/>
</dbReference>
<evidence type="ECO:0000256" key="1">
    <source>
        <dbReference type="ARBA" id="ARBA00001772"/>
    </source>
</evidence>
<keyword evidence="8 17" id="KW-0732">Signal</keyword>
<comment type="subcellular location">
    <subcellularLocation>
        <location evidence="3">Periplasm</location>
    </subcellularLocation>
</comment>
<keyword evidence="20" id="KW-1185">Reference proteome</keyword>
<dbReference type="PANTHER" id="PTHR22939:SF130">
    <property type="entry name" value="PERIPLASMIC SERINE ENDOPROTEASE DEGP-LIKE-RELATED"/>
    <property type="match status" value="1"/>
</dbReference>